<dbReference type="EMBL" id="BBLT01000008">
    <property type="protein sequence ID" value="GAL86419.1"/>
    <property type="molecule type" value="Genomic_DNA"/>
</dbReference>
<comment type="caution">
    <text evidence="4">The sequence shown here is derived from an EMBL/GenBank/DDBJ whole genome shotgun (WGS) entry which is preliminary data.</text>
</comment>
<dbReference type="STRING" id="153721.MYP_3648"/>
<keyword evidence="5" id="KW-1185">Reference proteome</keyword>
<feature type="domain" description="Response regulatory" evidence="2">
    <location>
        <begin position="4"/>
        <end position="118"/>
    </location>
</feature>
<dbReference type="Pfam" id="PF04397">
    <property type="entry name" value="LytTR"/>
    <property type="match status" value="1"/>
</dbReference>
<accession>A0A098LIY3</accession>
<dbReference type="Pfam" id="PF00072">
    <property type="entry name" value="Response_reg"/>
    <property type="match status" value="1"/>
</dbReference>
<evidence type="ECO:0000256" key="1">
    <source>
        <dbReference type="PROSITE-ProRule" id="PRU00169"/>
    </source>
</evidence>
<evidence type="ECO:0000259" key="2">
    <source>
        <dbReference type="PROSITE" id="PS50110"/>
    </source>
</evidence>
<dbReference type="SMART" id="SM00850">
    <property type="entry name" value="LytTR"/>
    <property type="match status" value="1"/>
</dbReference>
<dbReference type="Gene3D" id="2.40.50.1020">
    <property type="entry name" value="LytTr DNA-binding domain"/>
    <property type="match status" value="1"/>
</dbReference>
<dbReference type="Proteomes" id="UP000030185">
    <property type="component" value="Unassembled WGS sequence"/>
</dbReference>
<dbReference type="PANTHER" id="PTHR37299:SF1">
    <property type="entry name" value="STAGE 0 SPORULATION PROTEIN A HOMOLOG"/>
    <property type="match status" value="1"/>
</dbReference>
<dbReference type="AlphaFoldDB" id="A0A098LIY3"/>
<dbReference type="InterPro" id="IPR011006">
    <property type="entry name" value="CheY-like_superfamily"/>
</dbReference>
<name>A0A098LIY3_9BACT</name>
<reference evidence="4 5" key="1">
    <citation type="submission" date="2014-09" db="EMBL/GenBank/DDBJ databases">
        <title>Sporocytophaga myxococcoides PG-01 genome sequencing.</title>
        <authorList>
            <person name="Liu L."/>
            <person name="Gao P.J."/>
            <person name="Chen G.J."/>
            <person name="Wang L.S."/>
        </authorList>
    </citation>
    <scope>NUCLEOTIDE SEQUENCE [LARGE SCALE GENOMIC DNA]</scope>
    <source>
        <strain evidence="4 5">PG-01</strain>
    </source>
</reference>
<dbReference type="OrthoDB" id="1646880at2"/>
<evidence type="ECO:0000313" key="5">
    <source>
        <dbReference type="Proteomes" id="UP000030185"/>
    </source>
</evidence>
<keyword evidence="1" id="KW-0597">Phosphoprotein</keyword>
<dbReference type="InterPro" id="IPR007492">
    <property type="entry name" value="LytTR_DNA-bd_dom"/>
</dbReference>
<gene>
    <name evidence="4" type="ORF">MYP_3648</name>
</gene>
<feature type="modified residue" description="4-aspartylphosphate" evidence="1">
    <location>
        <position position="56"/>
    </location>
</feature>
<evidence type="ECO:0000313" key="4">
    <source>
        <dbReference type="EMBL" id="GAL86419.1"/>
    </source>
</evidence>
<dbReference type="PROSITE" id="PS50110">
    <property type="entry name" value="RESPONSE_REGULATORY"/>
    <property type="match status" value="1"/>
</dbReference>
<dbReference type="InterPro" id="IPR046947">
    <property type="entry name" value="LytR-like"/>
</dbReference>
<dbReference type="Gene3D" id="3.40.50.2300">
    <property type="match status" value="1"/>
</dbReference>
<dbReference type="PROSITE" id="PS50930">
    <property type="entry name" value="HTH_LYTTR"/>
    <property type="match status" value="1"/>
</dbReference>
<dbReference type="InterPro" id="IPR001789">
    <property type="entry name" value="Sig_transdc_resp-reg_receiver"/>
</dbReference>
<dbReference type="SMART" id="SM00448">
    <property type="entry name" value="REC"/>
    <property type="match status" value="1"/>
</dbReference>
<organism evidence="4 5">
    <name type="scientific">Sporocytophaga myxococcoides</name>
    <dbReference type="NCBI Taxonomy" id="153721"/>
    <lineage>
        <taxon>Bacteria</taxon>
        <taxon>Pseudomonadati</taxon>
        <taxon>Bacteroidota</taxon>
        <taxon>Cytophagia</taxon>
        <taxon>Cytophagales</taxon>
        <taxon>Cytophagaceae</taxon>
        <taxon>Sporocytophaga</taxon>
    </lineage>
</organism>
<dbReference type="RefSeq" id="WP_045466336.1">
    <property type="nucleotide sequence ID" value="NZ_BBLT01000008.1"/>
</dbReference>
<dbReference type="eggNOG" id="COG3279">
    <property type="taxonomic scope" value="Bacteria"/>
</dbReference>
<evidence type="ECO:0000259" key="3">
    <source>
        <dbReference type="PROSITE" id="PS50930"/>
    </source>
</evidence>
<dbReference type="SUPFAM" id="SSF52172">
    <property type="entry name" value="CheY-like"/>
    <property type="match status" value="1"/>
</dbReference>
<dbReference type="GO" id="GO:0000156">
    <property type="term" value="F:phosphorelay response regulator activity"/>
    <property type="evidence" value="ECO:0007669"/>
    <property type="project" value="InterPro"/>
</dbReference>
<feature type="domain" description="HTH LytTR-type" evidence="3">
    <location>
        <begin position="142"/>
        <end position="234"/>
    </location>
</feature>
<sequence length="245" mass="28077">MNKSAIIIDDELTSVEALRGLLNRYCPDINVVDFAHGVVSGLQAIEKNNPDLVFLDVEMKDGVGFDILQQLPVEPRFQVIFVTAFDHYAIKAFRFCALDYLLKPVDPDLLVQAVDKAVKVSNEAMANKIKILQKNKNGNEKIVLPSKDEFFVAEVNEIIRCEANGNYTIFYLKNHQPQLVSKTLKEFDELLSGSKFLRIHKSHLINLEFVERYLPKDSQVIMKDGARVEVSRRRKDVFLKYLFNN</sequence>
<dbReference type="GO" id="GO:0003677">
    <property type="term" value="F:DNA binding"/>
    <property type="evidence" value="ECO:0007669"/>
    <property type="project" value="InterPro"/>
</dbReference>
<proteinExistence type="predicted"/>
<protein>
    <submittedName>
        <fullName evidence="4">Response regulator</fullName>
    </submittedName>
</protein>
<dbReference type="PANTHER" id="PTHR37299">
    <property type="entry name" value="TRANSCRIPTIONAL REGULATOR-RELATED"/>
    <property type="match status" value="1"/>
</dbReference>